<dbReference type="SUPFAM" id="SSF89623">
    <property type="entry name" value="Ribose/Galactose isomerase RpiB/AlsB"/>
    <property type="match status" value="1"/>
</dbReference>
<accession>A0A4Z0JFQ5</accession>
<dbReference type="Gene3D" id="3.40.1400.10">
    <property type="entry name" value="Sugar-phosphate isomerase, RpiB/LacA/LacB"/>
    <property type="match status" value="1"/>
</dbReference>
<name>A0A4Z0JFQ5_9LACO</name>
<keyword evidence="3" id="KW-0413">Isomerase</keyword>
<dbReference type="RefSeq" id="WP_135374708.1">
    <property type="nucleotide sequence ID" value="NZ_RKLY01000063.1"/>
</dbReference>
<sequence length="137" mass="14552">MKIAVIQETTQMSKNKALFKATESAADEADEVINFGVFQGDPMLSYVQVSILVGLLLNSQAVDYVVTGCSSGNGMDIACNSLPNVTCGYLPTPSDAFLFGRINHGNCASVPLGLNYGWSGELNLNANCKNKLATPKK</sequence>
<dbReference type="GO" id="GO:0005988">
    <property type="term" value="P:lactose metabolic process"/>
    <property type="evidence" value="ECO:0007669"/>
    <property type="project" value="UniProtKB-KW"/>
</dbReference>
<keyword evidence="2" id="KW-0423">Lactose metabolism</keyword>
<comment type="similarity">
    <text evidence="1">Belongs to the LacAB/RpiB family.</text>
</comment>
<dbReference type="NCBIfam" id="NF006753">
    <property type="entry name" value="PRK09273.1"/>
    <property type="match status" value="1"/>
</dbReference>
<dbReference type="Proteomes" id="UP000298021">
    <property type="component" value="Unassembled WGS sequence"/>
</dbReference>
<dbReference type="PANTHER" id="PTHR30345">
    <property type="entry name" value="RIBOSE-5-PHOSPHATE ISOMERASE B"/>
    <property type="match status" value="1"/>
</dbReference>
<evidence type="ECO:0000256" key="3">
    <source>
        <dbReference type="ARBA" id="ARBA00023235"/>
    </source>
</evidence>
<evidence type="ECO:0000313" key="5">
    <source>
        <dbReference type="Proteomes" id="UP000298021"/>
    </source>
</evidence>
<dbReference type="PANTHER" id="PTHR30345:SF6">
    <property type="entry name" value="RIBOSE 5-PHOSPHATE ISOMERASE"/>
    <property type="match status" value="1"/>
</dbReference>
<dbReference type="InterPro" id="IPR003500">
    <property type="entry name" value="RpiB_LacA_LacB"/>
</dbReference>
<dbReference type="GO" id="GO:0016861">
    <property type="term" value="F:intramolecular oxidoreductase activity, interconverting aldoses and ketoses"/>
    <property type="evidence" value="ECO:0007669"/>
    <property type="project" value="UniProtKB-ARBA"/>
</dbReference>
<comment type="caution">
    <text evidence="4">The sequence shown here is derived from an EMBL/GenBank/DDBJ whole genome shotgun (WGS) entry which is preliminary data.</text>
</comment>
<dbReference type="Pfam" id="PF02502">
    <property type="entry name" value="LacAB_rpiB"/>
    <property type="match status" value="1"/>
</dbReference>
<dbReference type="AlphaFoldDB" id="A0A4Z0JFQ5"/>
<organism evidence="4 5">
    <name type="scientific">Companilactobacillus suantsaicola</name>
    <dbReference type="NCBI Taxonomy" id="2487723"/>
    <lineage>
        <taxon>Bacteria</taxon>
        <taxon>Bacillati</taxon>
        <taxon>Bacillota</taxon>
        <taxon>Bacilli</taxon>
        <taxon>Lactobacillales</taxon>
        <taxon>Lactobacillaceae</taxon>
        <taxon>Companilactobacillus</taxon>
    </lineage>
</organism>
<evidence type="ECO:0008006" key="6">
    <source>
        <dbReference type="Google" id="ProtNLM"/>
    </source>
</evidence>
<evidence type="ECO:0000256" key="2">
    <source>
        <dbReference type="ARBA" id="ARBA00022736"/>
    </source>
</evidence>
<dbReference type="EMBL" id="RKLY01000063">
    <property type="protein sequence ID" value="TGD20725.1"/>
    <property type="molecule type" value="Genomic_DNA"/>
</dbReference>
<protein>
    <recommendedName>
        <fullName evidence="6">Sugar phosphate isomerase</fullName>
    </recommendedName>
</protein>
<evidence type="ECO:0000313" key="4">
    <source>
        <dbReference type="EMBL" id="TGD20725.1"/>
    </source>
</evidence>
<dbReference type="OrthoDB" id="1778624at2"/>
<proteinExistence type="inferred from homology"/>
<evidence type="ECO:0000256" key="1">
    <source>
        <dbReference type="ARBA" id="ARBA00008754"/>
    </source>
</evidence>
<reference evidence="4 5" key="1">
    <citation type="submission" date="2018-10" db="EMBL/GenBank/DDBJ databases">
        <title>Lactobacillus sp. R7 and Lactobacillus sp. R19 isolated from fermented mustard green product of Taiwan.</title>
        <authorList>
            <person name="Lin S.-T."/>
        </authorList>
    </citation>
    <scope>NUCLEOTIDE SEQUENCE [LARGE SCALE GENOMIC DNA]</scope>
    <source>
        <strain evidence="4 5">BCRC 81127</strain>
    </source>
</reference>
<keyword evidence="5" id="KW-1185">Reference proteome</keyword>
<dbReference type="InterPro" id="IPR036569">
    <property type="entry name" value="RpiB_LacA_LacB_sf"/>
</dbReference>
<gene>
    <name evidence="4" type="ORF">EGT49_12450</name>
</gene>